<feature type="region of interest" description="Disordered" evidence="3">
    <location>
        <begin position="386"/>
        <end position="511"/>
    </location>
</feature>
<keyword evidence="5" id="KW-1185">Reference proteome</keyword>
<feature type="compositionally biased region" description="Basic and acidic residues" evidence="3">
    <location>
        <begin position="184"/>
        <end position="197"/>
    </location>
</feature>
<dbReference type="GO" id="GO:0003682">
    <property type="term" value="F:chromatin binding"/>
    <property type="evidence" value="ECO:0007669"/>
    <property type="project" value="TreeGrafter"/>
</dbReference>
<keyword evidence="2" id="KW-0539">Nucleus</keyword>
<dbReference type="PANTHER" id="PTHR15911:SF6">
    <property type="entry name" value="WW DOMAIN-CONTAINING ADAPTER PROTEIN WITH COILED-COIL"/>
    <property type="match status" value="1"/>
</dbReference>
<dbReference type="GO" id="GO:0000993">
    <property type="term" value="F:RNA polymerase II complex binding"/>
    <property type="evidence" value="ECO:0007669"/>
    <property type="project" value="TreeGrafter"/>
</dbReference>
<feature type="region of interest" description="Disordered" evidence="3">
    <location>
        <begin position="156"/>
        <end position="305"/>
    </location>
</feature>
<feature type="compositionally biased region" description="Polar residues" evidence="3">
    <location>
        <begin position="169"/>
        <end position="183"/>
    </location>
</feature>
<dbReference type="PANTHER" id="PTHR15911">
    <property type="entry name" value="WW DOMAIN-CONTAINING ADAPTER PROTEIN WITH COILED-COIL"/>
    <property type="match status" value="1"/>
</dbReference>
<dbReference type="GO" id="GO:0010506">
    <property type="term" value="P:regulation of autophagy"/>
    <property type="evidence" value="ECO:0007669"/>
    <property type="project" value="TreeGrafter"/>
</dbReference>
<comment type="subcellular location">
    <subcellularLocation>
        <location evidence="1">Nucleus</location>
    </subcellularLocation>
</comment>
<organism evidence="4 5">
    <name type="scientific">Bos indicus x Bos taurus</name>
    <name type="common">Hybrid cattle</name>
    <dbReference type="NCBI Taxonomy" id="30522"/>
    <lineage>
        <taxon>Eukaryota</taxon>
        <taxon>Metazoa</taxon>
        <taxon>Chordata</taxon>
        <taxon>Craniata</taxon>
        <taxon>Vertebrata</taxon>
        <taxon>Euteleostomi</taxon>
        <taxon>Mammalia</taxon>
        <taxon>Eutheria</taxon>
        <taxon>Laurasiatheria</taxon>
        <taxon>Artiodactyla</taxon>
        <taxon>Ruminantia</taxon>
        <taxon>Pecora</taxon>
        <taxon>Bovidae</taxon>
        <taxon>Bovinae</taxon>
        <taxon>Bos</taxon>
    </lineage>
</organism>
<reference evidence="4" key="2">
    <citation type="submission" date="2025-08" db="UniProtKB">
        <authorList>
            <consortium name="Ensembl"/>
        </authorList>
    </citation>
    <scope>IDENTIFICATION</scope>
</reference>
<evidence type="ECO:0000256" key="1">
    <source>
        <dbReference type="ARBA" id="ARBA00004123"/>
    </source>
</evidence>
<evidence type="ECO:0000313" key="5">
    <source>
        <dbReference type="Proteomes" id="UP000314981"/>
    </source>
</evidence>
<dbReference type="GO" id="GO:0005634">
    <property type="term" value="C:nucleus"/>
    <property type="evidence" value="ECO:0007669"/>
    <property type="project" value="UniProtKB-SubCell"/>
</dbReference>
<feature type="compositionally biased region" description="Polar residues" evidence="3">
    <location>
        <begin position="447"/>
        <end position="461"/>
    </location>
</feature>
<sequence>MRGNSRGSVMAVTTGGGTRSLTRHLSIHRRVTPVVVITDMKKCETPQILHHQTKCCGDLIVLKTNTVTAQVTVRPKMCIFTELERGMVGPVTLPKKIHTTTVLFIVQIHILLIQAIIQAKLQMQEQRQKEANKMAVNSFPKDRDYRREVMQATATSGFASGMEDKHSSDASSLLPQNILSQTSRHNDRDYRLPRAETHSSSTPVQHPIKPVVHPTATPSTVPSSPFTLQSDHQPKKSFDANGASTLSKLPTPTSSVPAQRTERKESTSGDKAVSHSCTTPSTSSASGLNPTSAPPASASAIPVSPVPQSPIPPLLQDPNLLRQLLPALQATLQLNNSNVDISKINEVLTAAVTQASLQSIIHKFLTAGPSAFNITSLISQAAQLSTQAQPSNQSPMSLTSDASSPRSYVSPRISTPQTNTVPIKPLISTPPVSSQPKVSTPVVKQGPVSQSATQQPVTADKQQGHEPVSPRSLQRSNSQRSPSPGPNHTSSSNASNTAVVPQNSSARPPCSLTPTLAAHFNENLIKHVQGWPADHAEKQASRLREEAHNMGSVHMSEICTELKNLRSLVRVCEIQATLREQRILFLRQQIKELEKLKNQNSFMV</sequence>
<proteinExistence type="predicted"/>
<feature type="compositionally biased region" description="Low complexity" evidence="3">
    <location>
        <begin position="244"/>
        <end position="255"/>
    </location>
</feature>
<accession>A0A4W2CK75</accession>
<gene>
    <name evidence="4" type="primary">WAC</name>
</gene>
<feature type="compositionally biased region" description="Low complexity" evidence="3">
    <location>
        <begin position="489"/>
        <end position="500"/>
    </location>
</feature>
<evidence type="ECO:0000313" key="4">
    <source>
        <dbReference type="Ensembl" id="ENSBIXP00000013476.1"/>
    </source>
</evidence>
<reference evidence="4" key="3">
    <citation type="submission" date="2025-09" db="UniProtKB">
        <authorList>
            <consortium name="Ensembl"/>
        </authorList>
    </citation>
    <scope>IDENTIFICATION</scope>
</reference>
<dbReference type="InterPro" id="IPR038867">
    <property type="entry name" value="WAC"/>
</dbReference>
<dbReference type="Proteomes" id="UP000314981">
    <property type="component" value="Chromosome 13"/>
</dbReference>
<evidence type="ECO:0000256" key="2">
    <source>
        <dbReference type="ARBA" id="ARBA00023242"/>
    </source>
</evidence>
<protein>
    <submittedName>
        <fullName evidence="4">WW domain containing adaptor with coiled-coil</fullName>
    </submittedName>
</protein>
<dbReference type="AlphaFoldDB" id="A0A4W2CK75"/>
<feature type="compositionally biased region" description="Polar residues" evidence="3">
    <location>
        <begin position="471"/>
        <end position="488"/>
    </location>
</feature>
<dbReference type="GO" id="GO:1904263">
    <property type="term" value="P:positive regulation of TORC1 signaling"/>
    <property type="evidence" value="ECO:0007669"/>
    <property type="project" value="TreeGrafter"/>
</dbReference>
<dbReference type="Ensembl" id="ENSBIXT00000046144.1">
    <property type="protein sequence ID" value="ENSBIXP00000013476.1"/>
    <property type="gene ID" value="ENSBIXG00000018422.1"/>
</dbReference>
<name>A0A4W2CK75_BOBOX</name>
<feature type="compositionally biased region" description="Low complexity" evidence="3">
    <location>
        <begin position="294"/>
        <end position="303"/>
    </location>
</feature>
<feature type="compositionally biased region" description="Low complexity" evidence="3">
    <location>
        <begin position="210"/>
        <end position="225"/>
    </location>
</feature>
<feature type="compositionally biased region" description="Polar residues" evidence="3">
    <location>
        <begin position="275"/>
        <end position="291"/>
    </location>
</feature>
<reference evidence="4 5" key="1">
    <citation type="submission" date="2018-11" db="EMBL/GenBank/DDBJ databases">
        <title>Haplotype-resolved cattle genomes.</title>
        <authorList>
            <person name="Low W.Y."/>
            <person name="Tearle R."/>
            <person name="Bickhart D.M."/>
            <person name="Rosen B.D."/>
            <person name="Koren S."/>
            <person name="Rhie A."/>
            <person name="Hiendleder S."/>
            <person name="Phillippy A.M."/>
            <person name="Smith T.P.L."/>
            <person name="Williams J.L."/>
        </authorList>
    </citation>
    <scope>NUCLEOTIDE SEQUENCE [LARGE SCALE GENOMIC DNA]</scope>
</reference>
<feature type="compositionally biased region" description="Polar residues" evidence="3">
    <location>
        <begin position="386"/>
        <end position="421"/>
    </location>
</feature>
<evidence type="ECO:0000256" key="3">
    <source>
        <dbReference type="SAM" id="MobiDB-lite"/>
    </source>
</evidence>